<feature type="transmembrane region" description="Helical" evidence="8">
    <location>
        <begin position="63"/>
        <end position="84"/>
    </location>
</feature>
<evidence type="ECO:0000313" key="10">
    <source>
        <dbReference type="Proteomes" id="UP000469011"/>
    </source>
</evidence>
<feature type="transmembrane region" description="Helical" evidence="8">
    <location>
        <begin position="127"/>
        <end position="146"/>
    </location>
</feature>
<dbReference type="EMBL" id="JAAAMG010000008">
    <property type="protein sequence ID" value="NDW05202.1"/>
    <property type="molecule type" value="Genomic_DNA"/>
</dbReference>
<dbReference type="Gene3D" id="1.20.1530.20">
    <property type="match status" value="1"/>
</dbReference>
<keyword evidence="7 8" id="KW-0472">Membrane</keyword>
<accession>A0A6N9T3Q9</accession>
<keyword evidence="6 8" id="KW-1133">Transmembrane helix</keyword>
<keyword evidence="3" id="KW-0813">Transport</keyword>
<comment type="caution">
    <text evidence="9">The sequence shown here is derived from an EMBL/GenBank/DDBJ whole genome shotgun (WGS) entry which is preliminary data.</text>
</comment>
<dbReference type="AlphaFoldDB" id="A0A6N9T3Q9"/>
<evidence type="ECO:0000256" key="6">
    <source>
        <dbReference type="ARBA" id="ARBA00022989"/>
    </source>
</evidence>
<feature type="transmembrane region" description="Helical" evidence="8">
    <location>
        <begin position="7"/>
        <end position="26"/>
    </location>
</feature>
<dbReference type="RefSeq" id="WP_163463442.1">
    <property type="nucleotide sequence ID" value="NZ_JAAAMG010000008.1"/>
</dbReference>
<keyword evidence="5 8" id="KW-0812">Transmembrane</keyword>
<evidence type="ECO:0000256" key="8">
    <source>
        <dbReference type="SAM" id="Phobius"/>
    </source>
</evidence>
<evidence type="ECO:0000256" key="3">
    <source>
        <dbReference type="ARBA" id="ARBA00022448"/>
    </source>
</evidence>
<feature type="transmembrane region" description="Helical" evidence="8">
    <location>
        <begin position="296"/>
        <end position="318"/>
    </location>
</feature>
<name>A0A6N9T3Q9_9HYPH</name>
<feature type="transmembrane region" description="Helical" evidence="8">
    <location>
        <begin position="236"/>
        <end position="258"/>
    </location>
</feature>
<gene>
    <name evidence="9" type="ORF">GTK09_12275</name>
</gene>
<dbReference type="Pfam" id="PF03547">
    <property type="entry name" value="Mem_trans"/>
    <property type="match status" value="1"/>
</dbReference>
<dbReference type="InterPro" id="IPR004776">
    <property type="entry name" value="Mem_transp_PIN-like"/>
</dbReference>
<dbReference type="GO" id="GO:0005886">
    <property type="term" value="C:plasma membrane"/>
    <property type="evidence" value="ECO:0007669"/>
    <property type="project" value="UniProtKB-SubCell"/>
</dbReference>
<evidence type="ECO:0000256" key="1">
    <source>
        <dbReference type="ARBA" id="ARBA00004651"/>
    </source>
</evidence>
<protein>
    <submittedName>
        <fullName evidence="9">AEC family transporter</fullName>
    </submittedName>
</protein>
<evidence type="ECO:0000313" key="9">
    <source>
        <dbReference type="EMBL" id="NDW05202.1"/>
    </source>
</evidence>
<comment type="similarity">
    <text evidence="2">Belongs to the auxin efflux carrier (TC 2.A.69) family.</text>
</comment>
<evidence type="ECO:0000256" key="7">
    <source>
        <dbReference type="ARBA" id="ARBA00023136"/>
    </source>
</evidence>
<evidence type="ECO:0000256" key="5">
    <source>
        <dbReference type="ARBA" id="ARBA00022692"/>
    </source>
</evidence>
<comment type="subcellular location">
    <subcellularLocation>
        <location evidence="1">Cell membrane</location>
        <topology evidence="1">Multi-pass membrane protein</topology>
    </subcellularLocation>
</comment>
<sequence>MQTILDVIVPIFSLIALGYAAARFGLLSEAVGESLARFVFVVAVPVLLFRTLATMSFGSANPVFLWLSYFGGVALAWTLGTLVVRKFLGADHRTGVIAGITASFANTVFVAIPMLQRAYGDAGLEPLLIIISIHLPVMMIASTLLVERAAALDAIGGADLARVPVPLGRMARRMAVNLVTNPIVVGIAIGLCWRILSLPLEGPLDEVTRLLGGTAGGLALFSLGMSLTRYGLRGDLLAASLITGLSLIVMPLVVWLIAREAGLPALWLKGAVLTAAAPAGINAYLFASYFKAGEKLAATTILISTVASVVTLSVWLRILGA</sequence>
<feature type="transmembrane region" description="Helical" evidence="8">
    <location>
        <begin position="270"/>
        <end position="289"/>
    </location>
</feature>
<organism evidence="9 10">
    <name type="scientific">Jiella pacifica</name>
    <dbReference type="NCBI Taxonomy" id="2696469"/>
    <lineage>
        <taxon>Bacteria</taxon>
        <taxon>Pseudomonadati</taxon>
        <taxon>Pseudomonadota</taxon>
        <taxon>Alphaproteobacteria</taxon>
        <taxon>Hyphomicrobiales</taxon>
        <taxon>Aurantimonadaceae</taxon>
        <taxon>Jiella</taxon>
    </lineage>
</organism>
<keyword evidence="4" id="KW-1003">Cell membrane</keyword>
<dbReference type="PANTHER" id="PTHR36838:SF3">
    <property type="entry name" value="TRANSPORTER AUXIN EFFLUX CARRIER EC FAMILY"/>
    <property type="match status" value="1"/>
</dbReference>
<keyword evidence="10" id="KW-1185">Reference proteome</keyword>
<feature type="transmembrane region" description="Helical" evidence="8">
    <location>
        <begin position="96"/>
        <end position="115"/>
    </location>
</feature>
<feature type="transmembrane region" description="Helical" evidence="8">
    <location>
        <begin position="175"/>
        <end position="196"/>
    </location>
</feature>
<dbReference type="Proteomes" id="UP000469011">
    <property type="component" value="Unassembled WGS sequence"/>
</dbReference>
<dbReference type="GO" id="GO:0055085">
    <property type="term" value="P:transmembrane transport"/>
    <property type="evidence" value="ECO:0007669"/>
    <property type="project" value="InterPro"/>
</dbReference>
<evidence type="ECO:0000256" key="4">
    <source>
        <dbReference type="ARBA" id="ARBA00022475"/>
    </source>
</evidence>
<evidence type="ECO:0000256" key="2">
    <source>
        <dbReference type="ARBA" id="ARBA00010145"/>
    </source>
</evidence>
<reference evidence="9 10" key="1">
    <citation type="submission" date="2020-01" db="EMBL/GenBank/DDBJ databases">
        <title>Jiella pacifica sp. nov.</title>
        <authorList>
            <person name="Xue Z."/>
            <person name="Zhu S."/>
            <person name="Chen J."/>
            <person name="Yang J."/>
        </authorList>
    </citation>
    <scope>NUCLEOTIDE SEQUENCE [LARGE SCALE GENOMIC DNA]</scope>
    <source>
        <strain evidence="9 10">40Bstr34</strain>
    </source>
</reference>
<proteinExistence type="inferred from homology"/>
<feature type="transmembrane region" description="Helical" evidence="8">
    <location>
        <begin position="38"/>
        <end position="57"/>
    </location>
</feature>
<dbReference type="PANTHER" id="PTHR36838">
    <property type="entry name" value="AUXIN EFFLUX CARRIER FAMILY PROTEIN"/>
    <property type="match status" value="1"/>
</dbReference>
<dbReference type="InterPro" id="IPR038770">
    <property type="entry name" value="Na+/solute_symporter_sf"/>
</dbReference>